<gene>
    <name evidence="6" type="ORF">VHEMI07015</name>
</gene>
<dbReference type="InterPro" id="IPR002347">
    <property type="entry name" value="SDR_fam"/>
</dbReference>
<dbReference type="HOGENOM" id="CLU_010194_5_0_1"/>
<comment type="similarity">
    <text evidence="1 4">Belongs to the short-chain dehydrogenases/reductases (SDR) family.</text>
</comment>
<organism evidence="6 7">
    <name type="scientific">[Torrubiella] hemipterigena</name>
    <dbReference type="NCBI Taxonomy" id="1531966"/>
    <lineage>
        <taxon>Eukaryota</taxon>
        <taxon>Fungi</taxon>
        <taxon>Dikarya</taxon>
        <taxon>Ascomycota</taxon>
        <taxon>Pezizomycotina</taxon>
        <taxon>Sordariomycetes</taxon>
        <taxon>Hypocreomycetidae</taxon>
        <taxon>Hypocreales</taxon>
        <taxon>Clavicipitaceae</taxon>
        <taxon>Clavicipitaceae incertae sedis</taxon>
        <taxon>'Torrubiella' clade</taxon>
    </lineage>
</organism>
<keyword evidence="2" id="KW-0521">NADP</keyword>
<dbReference type="InterPro" id="IPR020904">
    <property type="entry name" value="Sc_DH/Rdtase_CS"/>
</dbReference>
<dbReference type="SMART" id="SM00822">
    <property type="entry name" value="PKS_KR"/>
    <property type="match status" value="1"/>
</dbReference>
<reference evidence="6 7" key="1">
    <citation type="journal article" date="2015" name="Genome Announc.">
        <title>Draft Genome Sequence and Gene Annotation of the Entomopathogenic Fungus Verticillium hemipterigenum.</title>
        <authorList>
            <person name="Horn F."/>
            <person name="Habel A."/>
            <person name="Scharf D.H."/>
            <person name="Dworschak J."/>
            <person name="Brakhage A.A."/>
            <person name="Guthke R."/>
            <person name="Hertweck C."/>
            <person name="Linde J."/>
        </authorList>
    </citation>
    <scope>NUCLEOTIDE SEQUENCE [LARGE SCALE GENOMIC DNA]</scope>
</reference>
<evidence type="ECO:0000256" key="1">
    <source>
        <dbReference type="ARBA" id="ARBA00006484"/>
    </source>
</evidence>
<dbReference type="PRINTS" id="PR00080">
    <property type="entry name" value="SDRFAMILY"/>
</dbReference>
<dbReference type="PROSITE" id="PS00061">
    <property type="entry name" value="ADH_SHORT"/>
    <property type="match status" value="1"/>
</dbReference>
<name>A0A0A1TKW6_9HYPO</name>
<sequence length="409" mass="45035">MFSSREGVTMDSVLRPLRQWLLAPSTTIPVAVALSLPTIVPAIIDRLSPDALVSIASSPLFSRFLDTLVDLSGRKSPFQKPACIIAAVAVALAANDYVVSKTANNWVEDRSWDWEKEIVLITGGSSGIGASVAQRFISKNPLTRVVIVDSSPLTWTPPPDSLVHYYECDITDSDAIKDVGDRVRQDVGHPTVLFNNAGISRSGGVLESEHDSAVIQTNLTAQILMTKEFLQEMVIQDHGHIVFTGSFSSIIPMPRLASYSAAKAGLMAFHQALQMELKYFYNAPRVRQTLGIFSFVKTPMADFGKARGSFVLPFLDVESVSERLVDGVYSTRSSNIYMPGLVSFVTALRGGPEWLFRPFLTMGAKGSRRLLEKQNSKEDGRFPGAKTYFEAERERAALRKQRIEAKAKE</sequence>
<dbReference type="PRINTS" id="PR00081">
    <property type="entry name" value="GDHRDH"/>
</dbReference>
<evidence type="ECO:0000313" key="6">
    <source>
        <dbReference type="EMBL" id="CEJ91293.1"/>
    </source>
</evidence>
<keyword evidence="7" id="KW-1185">Reference proteome</keyword>
<dbReference type="InterPro" id="IPR057326">
    <property type="entry name" value="KR_dom"/>
</dbReference>
<dbReference type="EMBL" id="CDHN01000003">
    <property type="protein sequence ID" value="CEJ91293.1"/>
    <property type="molecule type" value="Genomic_DNA"/>
</dbReference>
<proteinExistence type="inferred from homology"/>
<feature type="domain" description="Ketoreductase" evidence="5">
    <location>
        <begin position="117"/>
        <end position="289"/>
    </location>
</feature>
<dbReference type="OrthoDB" id="10253736at2759"/>
<protein>
    <recommendedName>
        <fullName evidence="5">Ketoreductase domain-containing protein</fullName>
    </recommendedName>
</protein>
<evidence type="ECO:0000256" key="2">
    <source>
        <dbReference type="ARBA" id="ARBA00022857"/>
    </source>
</evidence>
<dbReference type="Proteomes" id="UP000039046">
    <property type="component" value="Unassembled WGS sequence"/>
</dbReference>
<dbReference type="SUPFAM" id="SSF51735">
    <property type="entry name" value="NAD(P)-binding Rossmann-fold domains"/>
    <property type="match status" value="1"/>
</dbReference>
<keyword evidence="3" id="KW-0560">Oxidoreductase</keyword>
<evidence type="ECO:0000256" key="4">
    <source>
        <dbReference type="RuleBase" id="RU000363"/>
    </source>
</evidence>
<dbReference type="InterPro" id="IPR036291">
    <property type="entry name" value="NAD(P)-bd_dom_sf"/>
</dbReference>
<evidence type="ECO:0000259" key="5">
    <source>
        <dbReference type="SMART" id="SM00822"/>
    </source>
</evidence>
<accession>A0A0A1TKW6</accession>
<dbReference type="Pfam" id="PF00106">
    <property type="entry name" value="adh_short"/>
    <property type="match status" value="1"/>
</dbReference>
<dbReference type="STRING" id="1531966.A0A0A1TKW6"/>
<dbReference type="GO" id="GO:0016616">
    <property type="term" value="F:oxidoreductase activity, acting on the CH-OH group of donors, NAD or NADP as acceptor"/>
    <property type="evidence" value="ECO:0007669"/>
    <property type="project" value="TreeGrafter"/>
</dbReference>
<dbReference type="Gene3D" id="3.40.50.720">
    <property type="entry name" value="NAD(P)-binding Rossmann-like Domain"/>
    <property type="match status" value="1"/>
</dbReference>
<evidence type="ECO:0000313" key="7">
    <source>
        <dbReference type="Proteomes" id="UP000039046"/>
    </source>
</evidence>
<dbReference type="PANTHER" id="PTHR24322">
    <property type="entry name" value="PKSB"/>
    <property type="match status" value="1"/>
</dbReference>
<evidence type="ECO:0000256" key="3">
    <source>
        <dbReference type="ARBA" id="ARBA00023002"/>
    </source>
</evidence>
<dbReference type="AlphaFoldDB" id="A0A0A1TKW6"/>
<dbReference type="PANTHER" id="PTHR24322:SF736">
    <property type="entry name" value="RETINOL DEHYDROGENASE 10"/>
    <property type="match status" value="1"/>
</dbReference>